<evidence type="ECO:0000313" key="2">
    <source>
        <dbReference type="EMBL" id="EDM47112.1"/>
    </source>
</evidence>
<keyword evidence="3" id="KW-1185">Reference proteome</keyword>
<dbReference type="InterPro" id="IPR005064">
    <property type="entry name" value="BUG"/>
</dbReference>
<sequence length="346" mass="36734">MALNLGPYPGSDHKNKTEVTIMTLKRSLSFIAAAAFSLNAMAWQPSGKVECIAPSDPGGGWDFTCRSAGNVMRDLGLVEGTVQTINMAGAGGGVAYAHTVSKRAEDDKLIVAASTATTTRLAQKQFPGLDADMVTWVGALGADYGVIAVGKDSQYENLNQLLDAIKQNPKSVKFAGGSARGGWDHLKVLITAKAAGADKLPAIPYLSYNNGGEAMTQVVGGQVDAFTGDISEVTGFLSSGDLRVLAVLADERLPGEFADIPTAKEQGVDAVGPNWRGFYMPQGASSESKAFWVEAVDTLYASEQWKKVMKANGLIPFHPPADEFDSFVKQQVQDIENLSREIGLLK</sequence>
<name>A6F2D4_9GAMM</name>
<gene>
    <name evidence="2" type="ORF">MDG893_12004</name>
</gene>
<comment type="caution">
    <text evidence="2">The sequence shown here is derived from an EMBL/GenBank/DDBJ whole genome shotgun (WGS) entry which is preliminary data.</text>
</comment>
<dbReference type="SUPFAM" id="SSF53850">
    <property type="entry name" value="Periplasmic binding protein-like II"/>
    <property type="match status" value="1"/>
</dbReference>
<proteinExistence type="inferred from homology"/>
<evidence type="ECO:0000313" key="3">
    <source>
        <dbReference type="Proteomes" id="UP000005856"/>
    </source>
</evidence>
<protein>
    <recommendedName>
        <fullName evidence="4">Tricarboxylic transport TctC</fullName>
    </recommendedName>
</protein>
<dbReference type="Gene3D" id="3.40.190.10">
    <property type="entry name" value="Periplasmic binding protein-like II"/>
    <property type="match status" value="1"/>
</dbReference>
<dbReference type="AlphaFoldDB" id="A6F2D4"/>
<organism evidence="2 3">
    <name type="scientific">Marinobacter algicola DG893</name>
    <dbReference type="NCBI Taxonomy" id="443152"/>
    <lineage>
        <taxon>Bacteria</taxon>
        <taxon>Pseudomonadati</taxon>
        <taxon>Pseudomonadota</taxon>
        <taxon>Gammaproteobacteria</taxon>
        <taxon>Pseudomonadales</taxon>
        <taxon>Marinobacteraceae</taxon>
        <taxon>Marinobacter</taxon>
    </lineage>
</organism>
<dbReference type="Gene3D" id="3.40.190.150">
    <property type="entry name" value="Bordetella uptake gene, domain 1"/>
    <property type="match status" value="1"/>
</dbReference>
<dbReference type="eggNOG" id="COG3181">
    <property type="taxonomic scope" value="Bacteria"/>
</dbReference>
<accession>A6F2D4</accession>
<dbReference type="PIRSF" id="PIRSF017082">
    <property type="entry name" value="YflP"/>
    <property type="match status" value="1"/>
</dbReference>
<dbReference type="EMBL" id="ABCP01000023">
    <property type="protein sequence ID" value="EDM47112.1"/>
    <property type="molecule type" value="Genomic_DNA"/>
</dbReference>
<evidence type="ECO:0008006" key="4">
    <source>
        <dbReference type="Google" id="ProtNLM"/>
    </source>
</evidence>
<dbReference type="PANTHER" id="PTHR42928">
    <property type="entry name" value="TRICARBOXYLATE-BINDING PROTEIN"/>
    <property type="match status" value="1"/>
</dbReference>
<comment type="similarity">
    <text evidence="1">Belongs to the UPF0065 (bug) family.</text>
</comment>
<dbReference type="CDD" id="cd07012">
    <property type="entry name" value="PBP2_Bug_TTT"/>
    <property type="match status" value="1"/>
</dbReference>
<evidence type="ECO:0000256" key="1">
    <source>
        <dbReference type="ARBA" id="ARBA00006987"/>
    </source>
</evidence>
<dbReference type="PANTHER" id="PTHR42928:SF3">
    <property type="entry name" value="UPF0065 PROTEIN YFLP"/>
    <property type="match status" value="1"/>
</dbReference>
<dbReference type="InterPro" id="IPR042100">
    <property type="entry name" value="Bug_dom1"/>
</dbReference>
<dbReference type="STRING" id="443152.MDG893_12004"/>
<reference evidence="2 3" key="1">
    <citation type="submission" date="2007-06" db="EMBL/GenBank/DDBJ databases">
        <authorList>
            <person name="Green D."/>
            <person name="Ferriera S."/>
            <person name="Johnson J."/>
            <person name="Kravitz S."/>
            <person name="Beeson K."/>
            <person name="Sutton G."/>
            <person name="Rogers Y.-H."/>
            <person name="Friedman R."/>
            <person name="Frazier M."/>
            <person name="Venter J.C."/>
        </authorList>
    </citation>
    <scope>NUCLEOTIDE SEQUENCE [LARGE SCALE GENOMIC DNA]</scope>
    <source>
        <strain evidence="2 3">DG893</strain>
    </source>
</reference>
<dbReference type="Pfam" id="PF03401">
    <property type="entry name" value="TctC"/>
    <property type="match status" value="1"/>
</dbReference>
<dbReference type="Proteomes" id="UP000005856">
    <property type="component" value="Unassembled WGS sequence"/>
</dbReference>